<sequence length="201" mass="20808">MARPSQTKTQSANKHNRNKKQSSSSSSSSTSSSTTVKHAGVSKSAWTGAGRRLGGSSSSSSTVAKTSALPSPFAGVAAAGAGASASIRAATAAVAASRTRRQTNMANEELASRLDDTLELLQSSLTNGAATRTRVLAQIEHDQQQRQAAAMDQGMYMSDDVPSHEPVAPVNSAPAVPRTQQEIQATLRELGSTATTAQKRI</sequence>
<dbReference type="AlphaFoldDB" id="A0A0D2X1T2"/>
<feature type="region of interest" description="Disordered" evidence="1">
    <location>
        <begin position="1"/>
        <end position="66"/>
    </location>
</feature>
<reference evidence="3" key="1">
    <citation type="submission" date="2011-02" db="EMBL/GenBank/DDBJ databases">
        <title>The Genome Sequence of Capsaspora owczarzaki ATCC 30864.</title>
        <authorList>
            <person name="Russ C."/>
            <person name="Cuomo C."/>
            <person name="Burger G."/>
            <person name="Gray M.W."/>
            <person name="Holland P.W.H."/>
            <person name="King N."/>
            <person name="Lang F.B.F."/>
            <person name="Roger A.J."/>
            <person name="Ruiz-Trillo I."/>
            <person name="Young S.K."/>
            <person name="Zeng Q."/>
            <person name="Gargeya S."/>
            <person name="Alvarado L."/>
            <person name="Berlin A."/>
            <person name="Chapman S.B."/>
            <person name="Chen Z."/>
            <person name="Freedman E."/>
            <person name="Gellesch M."/>
            <person name="Goldberg J."/>
            <person name="Griggs A."/>
            <person name="Gujja S."/>
            <person name="Heilman E."/>
            <person name="Heiman D."/>
            <person name="Howarth C."/>
            <person name="Mehta T."/>
            <person name="Neiman D."/>
            <person name="Pearson M."/>
            <person name="Roberts A."/>
            <person name="Saif S."/>
            <person name="Shea T."/>
            <person name="Shenoy N."/>
            <person name="Sisk P."/>
            <person name="Stolte C."/>
            <person name="Sykes S."/>
            <person name="White J."/>
            <person name="Yandava C."/>
            <person name="Haas B."/>
            <person name="Nusbaum C."/>
            <person name="Birren B."/>
        </authorList>
    </citation>
    <scope>NUCLEOTIDE SEQUENCE</scope>
    <source>
        <strain evidence="3">ATCC 30864</strain>
    </source>
</reference>
<proteinExistence type="predicted"/>
<gene>
    <name evidence="2" type="ORF">CAOG_002498</name>
</gene>
<dbReference type="InParanoid" id="A0A0D2X1T2"/>
<accession>A0A0D2X1T2</accession>
<dbReference type="EMBL" id="KE346362">
    <property type="protein sequence ID" value="KJE91354.1"/>
    <property type="molecule type" value="Genomic_DNA"/>
</dbReference>
<feature type="compositionally biased region" description="Polar residues" evidence="1">
    <location>
        <begin position="1"/>
        <end position="13"/>
    </location>
</feature>
<protein>
    <submittedName>
        <fullName evidence="2">Uncharacterized protein</fullName>
    </submittedName>
</protein>
<feature type="region of interest" description="Disordered" evidence="1">
    <location>
        <begin position="157"/>
        <end position="178"/>
    </location>
</feature>
<name>A0A0D2X1T2_CAPO3</name>
<dbReference type="Proteomes" id="UP000008743">
    <property type="component" value="Unassembled WGS sequence"/>
</dbReference>
<organism evidence="2 3">
    <name type="scientific">Capsaspora owczarzaki (strain ATCC 30864)</name>
    <dbReference type="NCBI Taxonomy" id="595528"/>
    <lineage>
        <taxon>Eukaryota</taxon>
        <taxon>Filasterea</taxon>
        <taxon>Capsaspora</taxon>
    </lineage>
</organism>
<evidence type="ECO:0000313" key="3">
    <source>
        <dbReference type="Proteomes" id="UP000008743"/>
    </source>
</evidence>
<feature type="compositionally biased region" description="Low complexity" evidence="1">
    <location>
        <begin position="22"/>
        <end position="35"/>
    </location>
</feature>
<feature type="compositionally biased region" description="Low complexity" evidence="1">
    <location>
        <begin position="166"/>
        <end position="177"/>
    </location>
</feature>
<keyword evidence="3" id="KW-1185">Reference proteome</keyword>
<evidence type="ECO:0000313" key="2">
    <source>
        <dbReference type="EMBL" id="KJE91354.1"/>
    </source>
</evidence>
<evidence type="ECO:0000256" key="1">
    <source>
        <dbReference type="SAM" id="MobiDB-lite"/>
    </source>
</evidence>